<evidence type="ECO:0000313" key="2">
    <source>
        <dbReference type="EMBL" id="CAL0333073.1"/>
    </source>
</evidence>
<reference evidence="2 3" key="1">
    <citation type="submission" date="2024-03" db="EMBL/GenBank/DDBJ databases">
        <authorList>
            <person name="Martinez-Hernandez J."/>
        </authorList>
    </citation>
    <scope>NUCLEOTIDE SEQUENCE [LARGE SCALE GENOMIC DNA]</scope>
</reference>
<organism evidence="2 3">
    <name type="scientific">Lupinus luteus</name>
    <name type="common">European yellow lupine</name>
    <dbReference type="NCBI Taxonomy" id="3873"/>
    <lineage>
        <taxon>Eukaryota</taxon>
        <taxon>Viridiplantae</taxon>
        <taxon>Streptophyta</taxon>
        <taxon>Embryophyta</taxon>
        <taxon>Tracheophyta</taxon>
        <taxon>Spermatophyta</taxon>
        <taxon>Magnoliopsida</taxon>
        <taxon>eudicotyledons</taxon>
        <taxon>Gunneridae</taxon>
        <taxon>Pentapetalae</taxon>
        <taxon>rosids</taxon>
        <taxon>fabids</taxon>
        <taxon>Fabales</taxon>
        <taxon>Fabaceae</taxon>
        <taxon>Papilionoideae</taxon>
        <taxon>50 kb inversion clade</taxon>
        <taxon>genistoids sensu lato</taxon>
        <taxon>core genistoids</taxon>
        <taxon>Genisteae</taxon>
        <taxon>Lupinus</taxon>
    </lineage>
</organism>
<comment type="caution">
    <text evidence="2">The sequence shown here is derived from an EMBL/GenBank/DDBJ whole genome shotgun (WGS) entry which is preliminary data.</text>
</comment>
<evidence type="ECO:0000256" key="1">
    <source>
        <dbReference type="SAM" id="Coils"/>
    </source>
</evidence>
<evidence type="ECO:0000313" key="3">
    <source>
        <dbReference type="Proteomes" id="UP001497480"/>
    </source>
</evidence>
<protein>
    <submittedName>
        <fullName evidence="2">Uncharacterized protein</fullName>
    </submittedName>
</protein>
<gene>
    <name evidence="2" type="ORF">LLUT_LOCUS34133</name>
</gene>
<keyword evidence="1" id="KW-0175">Coiled coil</keyword>
<sequence length="150" mass="17474">MKRGSLNSPQFPGSLHNSKITLKYNALLEDYLDLQKEYVSKKKKIEAEKQKREVLLDEVRFLRQRHLYLTKSQCAKVEPELGPHQNADTNDLPVRKERNHFVKKSNIVQESNRSVKEHVWKTASIEKKKAINLSINEKKSGKRIKVALKV</sequence>
<name>A0AAV1YJA6_LUPLU</name>
<dbReference type="AlphaFoldDB" id="A0AAV1YJA6"/>
<dbReference type="PANTHER" id="PTHR34807">
    <property type="entry name" value="OS08G0270800 PROTEIN"/>
    <property type="match status" value="1"/>
</dbReference>
<accession>A0AAV1YJA6</accession>
<dbReference type="PANTHER" id="PTHR34807:SF6">
    <property type="entry name" value="MYB-CC TYPE TRANSCRIPTION FACTOR LHEQLE-CONTAINING DOMAIN-CONTAINING PROTEIN"/>
    <property type="match status" value="1"/>
</dbReference>
<feature type="coiled-coil region" evidence="1">
    <location>
        <begin position="31"/>
        <end position="65"/>
    </location>
</feature>
<keyword evidence="3" id="KW-1185">Reference proteome</keyword>
<dbReference type="EMBL" id="CAXHTB010000024">
    <property type="protein sequence ID" value="CAL0333073.1"/>
    <property type="molecule type" value="Genomic_DNA"/>
</dbReference>
<dbReference type="Proteomes" id="UP001497480">
    <property type="component" value="Unassembled WGS sequence"/>
</dbReference>
<proteinExistence type="predicted"/>